<feature type="region of interest" description="Disordered" evidence="1">
    <location>
        <begin position="1"/>
        <end position="29"/>
    </location>
</feature>
<sequence length="128" mass="14260">MDEPNEREMAGRGGTNAGGNMGTTYAGRFKEAKETTTKIRFKDNMRSRIRKASEGTMRTSTIWALNTSTLKGPDKITATTLGRAIVLDPTVCHDTLEFIKEPSRCVKTQDVSEAIDIEEREWMETLSA</sequence>
<evidence type="ECO:0000313" key="3">
    <source>
        <dbReference type="Proteomes" id="UP000639772"/>
    </source>
</evidence>
<name>A0A835U2J5_VANPL</name>
<comment type="caution">
    <text evidence="2">The sequence shown here is derived from an EMBL/GenBank/DDBJ whole genome shotgun (WGS) entry which is preliminary data.</text>
</comment>
<protein>
    <submittedName>
        <fullName evidence="2">Uncharacterized protein</fullName>
    </submittedName>
</protein>
<reference evidence="2 3" key="1">
    <citation type="journal article" date="2020" name="Nat. Food">
        <title>A phased Vanilla planifolia genome enables genetic improvement of flavour and production.</title>
        <authorList>
            <person name="Hasing T."/>
            <person name="Tang H."/>
            <person name="Brym M."/>
            <person name="Khazi F."/>
            <person name="Huang T."/>
            <person name="Chambers A.H."/>
        </authorList>
    </citation>
    <scope>NUCLEOTIDE SEQUENCE [LARGE SCALE GENOMIC DNA]</scope>
    <source>
        <tissue evidence="2">Leaf</tissue>
    </source>
</reference>
<dbReference type="EMBL" id="JADCNM010000572">
    <property type="protein sequence ID" value="KAG0446513.1"/>
    <property type="molecule type" value="Genomic_DNA"/>
</dbReference>
<accession>A0A835U2J5</accession>
<organism evidence="2 3">
    <name type="scientific">Vanilla planifolia</name>
    <name type="common">Vanilla</name>
    <dbReference type="NCBI Taxonomy" id="51239"/>
    <lineage>
        <taxon>Eukaryota</taxon>
        <taxon>Viridiplantae</taxon>
        <taxon>Streptophyta</taxon>
        <taxon>Embryophyta</taxon>
        <taxon>Tracheophyta</taxon>
        <taxon>Spermatophyta</taxon>
        <taxon>Magnoliopsida</taxon>
        <taxon>Liliopsida</taxon>
        <taxon>Asparagales</taxon>
        <taxon>Orchidaceae</taxon>
        <taxon>Vanilloideae</taxon>
        <taxon>Vanilleae</taxon>
        <taxon>Vanilla</taxon>
    </lineage>
</organism>
<feature type="compositionally biased region" description="Gly residues" evidence="1">
    <location>
        <begin position="11"/>
        <end position="21"/>
    </location>
</feature>
<gene>
    <name evidence="2" type="ORF">HPP92_028803</name>
</gene>
<dbReference type="Proteomes" id="UP000639772">
    <property type="component" value="Unassembled WGS sequence"/>
</dbReference>
<proteinExistence type="predicted"/>
<feature type="compositionally biased region" description="Basic and acidic residues" evidence="1">
    <location>
        <begin position="1"/>
        <end position="10"/>
    </location>
</feature>
<evidence type="ECO:0000256" key="1">
    <source>
        <dbReference type="SAM" id="MobiDB-lite"/>
    </source>
</evidence>
<evidence type="ECO:0000313" key="2">
    <source>
        <dbReference type="EMBL" id="KAG0446513.1"/>
    </source>
</evidence>
<dbReference type="AlphaFoldDB" id="A0A835U2J5"/>